<comment type="similarity">
    <text evidence="1 2">Belongs to the Rab GDI family.</text>
</comment>
<dbReference type="VEuPathDB" id="FungiDB:I7I51_09053"/>
<dbReference type="Gene3D" id="3.50.50.60">
    <property type="entry name" value="FAD/NAD(P)-binding domain"/>
    <property type="match status" value="1"/>
</dbReference>
<evidence type="ECO:0000256" key="1">
    <source>
        <dbReference type="ARBA" id="ARBA00005593"/>
    </source>
</evidence>
<keyword evidence="4" id="KW-0808">Transferase</keyword>
<feature type="compositionally biased region" description="Acidic residues" evidence="3">
    <location>
        <begin position="532"/>
        <end position="547"/>
    </location>
</feature>
<dbReference type="GO" id="GO:0005634">
    <property type="term" value="C:nucleus"/>
    <property type="evidence" value="ECO:0007669"/>
    <property type="project" value="TreeGrafter"/>
</dbReference>
<dbReference type="Gene3D" id="1.10.405.10">
    <property type="entry name" value="Guanine Nucleotide Dissociation Inhibitor, domain 1"/>
    <property type="match status" value="1"/>
</dbReference>
<dbReference type="GO" id="GO:0016740">
    <property type="term" value="F:transferase activity"/>
    <property type="evidence" value="ECO:0007669"/>
    <property type="project" value="UniProtKB-KW"/>
</dbReference>
<evidence type="ECO:0000256" key="2">
    <source>
        <dbReference type="PIRNR" id="PIRNR037514"/>
    </source>
</evidence>
<dbReference type="GO" id="GO:0005968">
    <property type="term" value="C:Rab-protein geranylgeranyltransferase complex"/>
    <property type="evidence" value="ECO:0007669"/>
    <property type="project" value="TreeGrafter"/>
</dbReference>
<feature type="region of interest" description="Disordered" evidence="3">
    <location>
        <begin position="514"/>
        <end position="547"/>
    </location>
</feature>
<dbReference type="PANTHER" id="PTHR11787:SF4">
    <property type="entry name" value="CHM, RAB ESCORT PROTEIN 1"/>
    <property type="match status" value="1"/>
</dbReference>
<evidence type="ECO:0000313" key="5">
    <source>
        <dbReference type="Proteomes" id="UP000663671"/>
    </source>
</evidence>
<reference evidence="4" key="1">
    <citation type="submission" date="2021-01" db="EMBL/GenBank/DDBJ databases">
        <title>Chromosome-level genome assembly of a human fungal pathogen reveals clustering of transcriptionally co-regulated genes.</title>
        <authorList>
            <person name="Voorhies M."/>
            <person name="Cohen S."/>
            <person name="Shea T.P."/>
            <person name="Petrus S."/>
            <person name="Munoz J.F."/>
            <person name="Poplawski S."/>
            <person name="Goldman W.E."/>
            <person name="Michael T."/>
            <person name="Cuomo C.A."/>
            <person name="Sil A."/>
            <person name="Beyhan S."/>
        </authorList>
    </citation>
    <scope>NUCLEOTIDE SEQUENCE</scope>
    <source>
        <strain evidence="4">WU24</strain>
    </source>
</reference>
<dbReference type="Gene3D" id="3.30.519.10">
    <property type="entry name" value="Guanine Nucleotide Dissociation Inhibitor, domain 2"/>
    <property type="match status" value="1"/>
</dbReference>
<dbReference type="GO" id="GO:0007264">
    <property type="term" value="P:small GTPase-mediated signal transduction"/>
    <property type="evidence" value="ECO:0007669"/>
    <property type="project" value="UniProtKB-UniRule"/>
</dbReference>
<feature type="region of interest" description="Disordered" evidence="3">
    <location>
        <begin position="68"/>
        <end position="92"/>
    </location>
</feature>
<gene>
    <name evidence="4" type="ORF">I7I51_09053</name>
</gene>
<protein>
    <recommendedName>
        <fullName evidence="2">Rab proteins geranylgeranyltransferase</fullName>
    </recommendedName>
</protein>
<dbReference type="SUPFAM" id="SSF51905">
    <property type="entry name" value="FAD/NAD(P)-binding domain"/>
    <property type="match status" value="1"/>
</dbReference>
<feature type="compositionally biased region" description="Low complexity" evidence="3">
    <location>
        <begin position="73"/>
        <end position="83"/>
    </location>
</feature>
<dbReference type="OrthoDB" id="1923006at2759"/>
<dbReference type="PRINTS" id="PR00891">
    <property type="entry name" value="RABGDIREP"/>
</dbReference>
<evidence type="ECO:0000313" key="4">
    <source>
        <dbReference type="EMBL" id="QSS59617.1"/>
    </source>
</evidence>
<dbReference type="PIRSF" id="PIRSF037514">
    <property type="entry name" value="Rab_ger_ger_transf_A_fun"/>
    <property type="match status" value="1"/>
</dbReference>
<dbReference type="InterPro" id="IPR017230">
    <property type="entry name" value="Mrs6"/>
</dbReference>
<dbReference type="InterPro" id="IPR018203">
    <property type="entry name" value="GDP_dissociation_inhibitor"/>
</dbReference>
<dbReference type="GO" id="GO:0005829">
    <property type="term" value="C:cytosol"/>
    <property type="evidence" value="ECO:0007669"/>
    <property type="project" value="TreeGrafter"/>
</dbReference>
<organism evidence="4 5">
    <name type="scientific">Ajellomyces capsulatus</name>
    <name type="common">Darling's disease fungus</name>
    <name type="synonym">Histoplasma capsulatum</name>
    <dbReference type="NCBI Taxonomy" id="5037"/>
    <lineage>
        <taxon>Eukaryota</taxon>
        <taxon>Fungi</taxon>
        <taxon>Dikarya</taxon>
        <taxon>Ascomycota</taxon>
        <taxon>Pezizomycotina</taxon>
        <taxon>Eurotiomycetes</taxon>
        <taxon>Eurotiomycetidae</taxon>
        <taxon>Onygenales</taxon>
        <taxon>Ajellomycetaceae</taxon>
        <taxon>Histoplasma</taxon>
    </lineage>
</organism>
<dbReference type="GO" id="GO:0005092">
    <property type="term" value="F:GDP-dissociation inhibitor activity"/>
    <property type="evidence" value="ECO:0007669"/>
    <property type="project" value="UniProtKB-UniRule"/>
</dbReference>
<evidence type="ECO:0000256" key="3">
    <source>
        <dbReference type="SAM" id="MobiDB-lite"/>
    </source>
</evidence>
<dbReference type="PANTHER" id="PTHR11787">
    <property type="entry name" value="RAB GDP-DISSOCIATION INHIBITOR"/>
    <property type="match status" value="1"/>
</dbReference>
<name>A0A8A1M601_AJECA</name>
<dbReference type="AlphaFoldDB" id="A0A8A1M601"/>
<dbReference type="Pfam" id="PF00996">
    <property type="entry name" value="GDI"/>
    <property type="match status" value="1"/>
</dbReference>
<proteinExistence type="inferred from homology"/>
<accession>A0A8A1M601</accession>
<dbReference type="Proteomes" id="UP000663671">
    <property type="component" value="Chromosome 2"/>
</dbReference>
<dbReference type="GO" id="GO:0016192">
    <property type="term" value="P:vesicle-mediated transport"/>
    <property type="evidence" value="ECO:0007669"/>
    <property type="project" value="TreeGrafter"/>
</dbReference>
<dbReference type="EMBL" id="CP069109">
    <property type="protein sequence ID" value="QSS59617.1"/>
    <property type="molecule type" value="Genomic_DNA"/>
</dbReference>
<sequence length="547" mass="58240">MEPLSDVDWDVLISGTGLPQSILALALSRSGKKVLHVDKHGYYGGSDAALSLHEAEDWVTRINEAPGSTPFESASISTSPASSEDGGSGKLSPSRAYTLSLSPQLIYSRSGLIPTLVSSRIFRQLEFQAVGSWWVMEHGSSASLNRVPGSREDVFANDSMSNKSKRALIKLLRHFAQQSLDDGDADGGEDSDLDVVPFTQYLESRFHIPSDLHGPLTSLSLSPRSWDETSARYAVERIKRHMGSIGVFGVGFGALLAKWGGGAEISQVGCRACAIGGGVYVLNRGVSHIEVPAAGSQNDDARRLRVQLSDGGTVRSKFVVGSPWDLPTEIQSPTSPRYTKVARSIMIVSSPLESLFPLTSEGGVIPAGAVVFVPGPPGTTRAPVYLIVHSSDTGECPTGQCIIYGSTLADDDNNNDDDNRQSESQSLIRSAATNLLRAADADAKILWSAQYTQLGLLSRAPSPSPSASSRAEAPAVSSSSLSGRVFSFAPLNLDLAFDEGMLAQVRAVWEAVTGGDAEEEERGQFCQFEDRESMDEGEGEGDEAGLN</sequence>
<dbReference type="InterPro" id="IPR036188">
    <property type="entry name" value="FAD/NAD-bd_sf"/>
</dbReference>